<dbReference type="EMBL" id="KN838706">
    <property type="protein sequence ID" value="KIJ96942.1"/>
    <property type="molecule type" value="Genomic_DNA"/>
</dbReference>
<dbReference type="AlphaFoldDB" id="A0A0C9XLC9"/>
<proteinExistence type="predicted"/>
<evidence type="ECO:0000256" key="1">
    <source>
        <dbReference type="SAM" id="MobiDB-lite"/>
    </source>
</evidence>
<evidence type="ECO:0000313" key="2">
    <source>
        <dbReference type="EMBL" id="KIJ96942.1"/>
    </source>
</evidence>
<dbReference type="HOGENOM" id="CLU_2677763_0_0_1"/>
<feature type="non-terminal residue" evidence="2">
    <location>
        <position position="75"/>
    </location>
</feature>
<accession>A0A0C9XLC9</accession>
<feature type="non-terminal residue" evidence="2">
    <location>
        <position position="1"/>
    </location>
</feature>
<protein>
    <submittedName>
        <fullName evidence="2">Uncharacterized protein</fullName>
    </submittedName>
</protein>
<reference evidence="2 3" key="1">
    <citation type="submission" date="2014-04" db="EMBL/GenBank/DDBJ databases">
        <authorList>
            <consortium name="DOE Joint Genome Institute"/>
            <person name="Kuo A."/>
            <person name="Kohler A."/>
            <person name="Nagy L.G."/>
            <person name="Floudas D."/>
            <person name="Copeland A."/>
            <person name="Barry K.W."/>
            <person name="Cichocki N."/>
            <person name="Veneault-Fourrey C."/>
            <person name="LaButti K."/>
            <person name="Lindquist E.A."/>
            <person name="Lipzen A."/>
            <person name="Lundell T."/>
            <person name="Morin E."/>
            <person name="Murat C."/>
            <person name="Sun H."/>
            <person name="Tunlid A."/>
            <person name="Henrissat B."/>
            <person name="Grigoriev I.V."/>
            <person name="Hibbett D.S."/>
            <person name="Martin F."/>
            <person name="Nordberg H.P."/>
            <person name="Cantor M.N."/>
            <person name="Hua S.X."/>
        </authorList>
    </citation>
    <scope>NUCLEOTIDE SEQUENCE [LARGE SCALE GENOMIC DNA]</scope>
    <source>
        <strain evidence="2 3">LaAM-08-1</strain>
    </source>
</reference>
<dbReference type="Proteomes" id="UP000054477">
    <property type="component" value="Unassembled WGS sequence"/>
</dbReference>
<sequence>EVNPWVDKAGSRIEKKTQGQKNFPSTLGGLTNYVIRHMSWYGNTASSSAAMHTLCKPSVEAPVQVMCIAGGTEYK</sequence>
<evidence type="ECO:0000313" key="3">
    <source>
        <dbReference type="Proteomes" id="UP000054477"/>
    </source>
</evidence>
<gene>
    <name evidence="2" type="ORF">K443DRAFT_28028</name>
</gene>
<reference evidence="3" key="2">
    <citation type="submission" date="2015-01" db="EMBL/GenBank/DDBJ databases">
        <title>Evolutionary Origins and Diversification of the Mycorrhizal Mutualists.</title>
        <authorList>
            <consortium name="DOE Joint Genome Institute"/>
            <consortium name="Mycorrhizal Genomics Consortium"/>
            <person name="Kohler A."/>
            <person name="Kuo A."/>
            <person name="Nagy L.G."/>
            <person name="Floudas D."/>
            <person name="Copeland A."/>
            <person name="Barry K.W."/>
            <person name="Cichocki N."/>
            <person name="Veneault-Fourrey C."/>
            <person name="LaButti K."/>
            <person name="Lindquist E.A."/>
            <person name="Lipzen A."/>
            <person name="Lundell T."/>
            <person name="Morin E."/>
            <person name="Murat C."/>
            <person name="Riley R."/>
            <person name="Ohm R."/>
            <person name="Sun H."/>
            <person name="Tunlid A."/>
            <person name="Henrissat B."/>
            <person name="Grigoriev I.V."/>
            <person name="Hibbett D.S."/>
            <person name="Martin F."/>
        </authorList>
    </citation>
    <scope>NUCLEOTIDE SEQUENCE [LARGE SCALE GENOMIC DNA]</scope>
    <source>
        <strain evidence="3">LaAM-08-1</strain>
    </source>
</reference>
<feature type="region of interest" description="Disordered" evidence="1">
    <location>
        <begin position="1"/>
        <end position="21"/>
    </location>
</feature>
<keyword evidence="3" id="KW-1185">Reference proteome</keyword>
<organism evidence="2 3">
    <name type="scientific">Laccaria amethystina LaAM-08-1</name>
    <dbReference type="NCBI Taxonomy" id="1095629"/>
    <lineage>
        <taxon>Eukaryota</taxon>
        <taxon>Fungi</taxon>
        <taxon>Dikarya</taxon>
        <taxon>Basidiomycota</taxon>
        <taxon>Agaricomycotina</taxon>
        <taxon>Agaricomycetes</taxon>
        <taxon>Agaricomycetidae</taxon>
        <taxon>Agaricales</taxon>
        <taxon>Agaricineae</taxon>
        <taxon>Hydnangiaceae</taxon>
        <taxon>Laccaria</taxon>
    </lineage>
</organism>
<name>A0A0C9XLC9_9AGAR</name>